<proteinExistence type="predicted"/>
<feature type="transmembrane region" description="Helical" evidence="1">
    <location>
        <begin position="303"/>
        <end position="328"/>
    </location>
</feature>
<organism evidence="2 3">
    <name type="scientific">Cymbomonas tetramitiformis</name>
    <dbReference type="NCBI Taxonomy" id="36881"/>
    <lineage>
        <taxon>Eukaryota</taxon>
        <taxon>Viridiplantae</taxon>
        <taxon>Chlorophyta</taxon>
        <taxon>Pyramimonadophyceae</taxon>
        <taxon>Pyramimonadales</taxon>
        <taxon>Pyramimonadaceae</taxon>
        <taxon>Cymbomonas</taxon>
    </lineage>
</organism>
<dbReference type="PANTHER" id="PTHR16189:SF3">
    <property type="entry name" value="AMINO ACID TRANSPORTER TRANSMEMBRANE DOMAIN-CONTAINING PROTEIN"/>
    <property type="match status" value="1"/>
</dbReference>
<name>A0AAE0F4H5_9CHLO</name>
<feature type="transmembrane region" description="Helical" evidence="1">
    <location>
        <begin position="189"/>
        <end position="210"/>
    </location>
</feature>
<keyword evidence="1" id="KW-1133">Transmembrane helix</keyword>
<protein>
    <recommendedName>
        <fullName evidence="4">Amino acid transporter transmembrane domain-containing protein</fullName>
    </recommendedName>
</protein>
<feature type="transmembrane region" description="Helical" evidence="1">
    <location>
        <begin position="408"/>
        <end position="430"/>
    </location>
</feature>
<keyword evidence="3" id="KW-1185">Reference proteome</keyword>
<accession>A0AAE0F4H5</accession>
<dbReference type="Proteomes" id="UP001190700">
    <property type="component" value="Unassembled WGS sequence"/>
</dbReference>
<dbReference type="PANTHER" id="PTHR16189">
    <property type="entry name" value="TRANSMEMBRANE PROTEIN 104-RELATED"/>
    <property type="match status" value="1"/>
</dbReference>
<feature type="transmembrane region" description="Helical" evidence="1">
    <location>
        <begin position="160"/>
        <end position="182"/>
    </location>
</feature>
<keyword evidence="1" id="KW-0812">Transmembrane</keyword>
<feature type="transmembrane region" description="Helical" evidence="1">
    <location>
        <begin position="113"/>
        <end position="130"/>
    </location>
</feature>
<feature type="transmembrane region" description="Helical" evidence="1">
    <location>
        <begin position="340"/>
        <end position="359"/>
    </location>
</feature>
<feature type="transmembrane region" description="Helical" evidence="1">
    <location>
        <begin position="222"/>
        <end position="243"/>
    </location>
</feature>
<feature type="transmembrane region" description="Helical" evidence="1">
    <location>
        <begin position="365"/>
        <end position="387"/>
    </location>
</feature>
<evidence type="ECO:0000313" key="2">
    <source>
        <dbReference type="EMBL" id="KAK3251453.1"/>
    </source>
</evidence>
<evidence type="ECO:0008006" key="4">
    <source>
        <dbReference type="Google" id="ProtNLM"/>
    </source>
</evidence>
<comment type="caution">
    <text evidence="2">The sequence shown here is derived from an EMBL/GenBank/DDBJ whole genome shotgun (WGS) entry which is preliminary data.</text>
</comment>
<evidence type="ECO:0000313" key="3">
    <source>
        <dbReference type="Proteomes" id="UP001190700"/>
    </source>
</evidence>
<feature type="transmembrane region" description="Helical" evidence="1">
    <location>
        <begin position="264"/>
        <end position="283"/>
    </location>
</feature>
<dbReference type="AlphaFoldDB" id="A0AAE0F4H5"/>
<keyword evidence="1" id="KW-0472">Membrane</keyword>
<feature type="transmembrane region" description="Helical" evidence="1">
    <location>
        <begin position="20"/>
        <end position="41"/>
    </location>
</feature>
<sequence>MLTGAGFLALPRMYQESGWILGISFTVLFTGITAFSCDAFAKACYIYKRNDGPQLKELTSSAAEDQIVLNAGKMLANITGPTHHSAFLSLGTAALTFLNVSAIREVSRALDDIFVLLFGNSGGLTLYPTFEFVASCTKSDSAPGDCDGSDLFHDAYDNGAVIITAGYCLLCAACIVLCSFRINDTMQKWMYYISLFCLIEVIIGVSCIGWEGNITPFGSGNFGMILEVQFFTFAIGFVIPVWLSTPGIMECSEKDTFPPIRDACVSRGIQFTVFGMMMALTFKDIDTMSAINLVLDRDNDVDPLTQLCAFILLATAILPNILSYTITVKDNLEEDFGSDFANGAAFVLPWCSAFLVYFGGSYEPVVNWSSILLSSYMNFLIPLWLFLMYARSDTVVTYKVADMRQPRLTWLSIVHWVGVLICVFVIVGGLQGPADVGFGPGRAL</sequence>
<dbReference type="EMBL" id="LGRX02026026">
    <property type="protein sequence ID" value="KAK3251453.1"/>
    <property type="molecule type" value="Genomic_DNA"/>
</dbReference>
<evidence type="ECO:0000256" key="1">
    <source>
        <dbReference type="SAM" id="Phobius"/>
    </source>
</evidence>
<gene>
    <name evidence="2" type="ORF">CYMTET_39209</name>
</gene>
<reference evidence="2 3" key="1">
    <citation type="journal article" date="2015" name="Genome Biol. Evol.">
        <title>Comparative Genomics of a Bacterivorous Green Alga Reveals Evolutionary Causalities and Consequences of Phago-Mixotrophic Mode of Nutrition.</title>
        <authorList>
            <person name="Burns J.A."/>
            <person name="Paasch A."/>
            <person name="Narechania A."/>
            <person name="Kim E."/>
        </authorList>
    </citation>
    <scope>NUCLEOTIDE SEQUENCE [LARGE SCALE GENOMIC DNA]</scope>
    <source>
        <strain evidence="2 3">PLY_AMNH</strain>
    </source>
</reference>